<keyword evidence="3 10" id="KW-0328">Glycosyltransferase</keyword>
<organism evidence="11 12">
    <name type="scientific">Calicophoron daubneyi</name>
    <name type="common">Rumen fluke</name>
    <name type="synonym">Paramphistomum daubneyi</name>
    <dbReference type="NCBI Taxonomy" id="300641"/>
    <lineage>
        <taxon>Eukaryota</taxon>
        <taxon>Metazoa</taxon>
        <taxon>Spiralia</taxon>
        <taxon>Lophotrochozoa</taxon>
        <taxon>Platyhelminthes</taxon>
        <taxon>Trematoda</taxon>
        <taxon>Digenea</taxon>
        <taxon>Plagiorchiida</taxon>
        <taxon>Pronocephalata</taxon>
        <taxon>Paramphistomoidea</taxon>
        <taxon>Paramphistomidae</taxon>
        <taxon>Calicophoron</taxon>
    </lineage>
</organism>
<dbReference type="GO" id="GO:0008194">
    <property type="term" value="F:UDP-glycosyltransferase activity"/>
    <property type="evidence" value="ECO:0007669"/>
    <property type="project" value="TreeGrafter"/>
</dbReference>
<feature type="transmembrane region" description="Helical" evidence="10">
    <location>
        <begin position="339"/>
        <end position="362"/>
    </location>
</feature>
<dbReference type="PANTHER" id="PTHR11214:SF349">
    <property type="entry name" value="BETA-1,3-GALACTOSYLTRANSFERASE BRN"/>
    <property type="match status" value="1"/>
</dbReference>
<proteinExistence type="inferred from homology"/>
<evidence type="ECO:0000313" key="11">
    <source>
        <dbReference type="EMBL" id="CAL5142131.1"/>
    </source>
</evidence>
<keyword evidence="6" id="KW-0735">Signal-anchor</keyword>
<keyword evidence="4" id="KW-0808">Transferase</keyword>
<reference evidence="11" key="1">
    <citation type="submission" date="2024-06" db="EMBL/GenBank/DDBJ databases">
        <authorList>
            <person name="Liu X."/>
            <person name="Lenzi L."/>
            <person name="Haldenby T S."/>
            <person name="Uol C."/>
        </authorList>
    </citation>
    <scope>NUCLEOTIDE SEQUENCE</scope>
</reference>
<dbReference type="AlphaFoldDB" id="A0AAV2U0F9"/>
<keyword evidence="5 10" id="KW-0812">Transmembrane</keyword>
<keyword evidence="7 10" id="KW-1133">Transmembrane helix</keyword>
<dbReference type="Proteomes" id="UP001497525">
    <property type="component" value="Unassembled WGS sequence"/>
</dbReference>
<accession>A0AAV2U0F9</accession>
<evidence type="ECO:0000313" key="12">
    <source>
        <dbReference type="Proteomes" id="UP001497525"/>
    </source>
</evidence>
<dbReference type="EMBL" id="CAXLJL010000967">
    <property type="protein sequence ID" value="CAL5142131.1"/>
    <property type="molecule type" value="Genomic_DNA"/>
</dbReference>
<feature type="transmembrane region" description="Helical" evidence="10">
    <location>
        <begin position="307"/>
        <end position="327"/>
    </location>
</feature>
<sequence length="410" mass="48152">MYLWRFLRKRPLSLIVSLQAYLILIYSYCEIHEVILRTSISNEKVLKLTPKLIRWIALGQLNGKLFYNSTISSECSSRRLMKGGGYKRKYPREYKFGGRELFNYPLHVDVVRQVCRFKQGKSVAKGSYKNRDFPLLIGAEGVCPENVSEVVDILILIKSSVDHTAERRAIRHSWGNQHCWPGRKIRLVFVVAFTYKSNQMDWITRESQKYGDIIQQQFTENCHNNTHKFLFGLRWGLAFCPGARWYLFVDDDFFINPLSVLRFLDEINPHLRSRVVAGSVIQKSVVVRAEHKWGIDASKYTYDRYPLYVAGGLVLVSFDMALQLYIGSRFTSFLPFDDVLVSMIMNKLLIKPLLVPNIFLYLPKLRRFRVFRSLMALHGKLDWKQKSWIWKSLKLNRQCNLRWRRAIESS</sequence>
<protein>
    <recommendedName>
        <fullName evidence="10">Hexosyltransferase</fullName>
        <ecNumber evidence="10">2.4.1.-</ecNumber>
    </recommendedName>
</protein>
<keyword evidence="8 10" id="KW-0333">Golgi apparatus</keyword>
<evidence type="ECO:0000256" key="8">
    <source>
        <dbReference type="ARBA" id="ARBA00023034"/>
    </source>
</evidence>
<evidence type="ECO:0000256" key="2">
    <source>
        <dbReference type="ARBA" id="ARBA00008661"/>
    </source>
</evidence>
<evidence type="ECO:0000256" key="4">
    <source>
        <dbReference type="ARBA" id="ARBA00022679"/>
    </source>
</evidence>
<dbReference type="Gene3D" id="3.90.550.50">
    <property type="match status" value="1"/>
</dbReference>
<evidence type="ECO:0000256" key="5">
    <source>
        <dbReference type="ARBA" id="ARBA00022692"/>
    </source>
</evidence>
<name>A0AAV2U0F9_CALDB</name>
<gene>
    <name evidence="11" type="ORF">CDAUBV1_LOCUS17404</name>
</gene>
<evidence type="ECO:0000256" key="7">
    <source>
        <dbReference type="ARBA" id="ARBA00022989"/>
    </source>
</evidence>
<dbReference type="GO" id="GO:0006493">
    <property type="term" value="P:protein O-linked glycosylation"/>
    <property type="evidence" value="ECO:0007669"/>
    <property type="project" value="TreeGrafter"/>
</dbReference>
<evidence type="ECO:0000256" key="10">
    <source>
        <dbReference type="RuleBase" id="RU363063"/>
    </source>
</evidence>
<evidence type="ECO:0000256" key="3">
    <source>
        <dbReference type="ARBA" id="ARBA00022676"/>
    </source>
</evidence>
<comment type="caution">
    <text evidence="11">The sequence shown here is derived from an EMBL/GenBank/DDBJ whole genome shotgun (WGS) entry which is preliminary data.</text>
</comment>
<dbReference type="PANTHER" id="PTHR11214">
    <property type="entry name" value="BETA-1,3-N-ACETYLGLUCOSAMINYLTRANSFERASE"/>
    <property type="match status" value="1"/>
</dbReference>
<evidence type="ECO:0000256" key="6">
    <source>
        <dbReference type="ARBA" id="ARBA00022968"/>
    </source>
</evidence>
<dbReference type="GO" id="GO:0000139">
    <property type="term" value="C:Golgi membrane"/>
    <property type="evidence" value="ECO:0007669"/>
    <property type="project" value="UniProtKB-SubCell"/>
</dbReference>
<keyword evidence="9 10" id="KW-0472">Membrane</keyword>
<evidence type="ECO:0000256" key="1">
    <source>
        <dbReference type="ARBA" id="ARBA00004323"/>
    </source>
</evidence>
<dbReference type="EC" id="2.4.1.-" evidence="10"/>
<comment type="caution">
    <text evidence="10">Lacks conserved residue(s) required for the propagation of feature annotation.</text>
</comment>
<dbReference type="InterPro" id="IPR002659">
    <property type="entry name" value="Glyco_trans_31"/>
</dbReference>
<comment type="subcellular location">
    <subcellularLocation>
        <location evidence="1 10">Golgi apparatus membrane</location>
        <topology evidence="1 10">Single-pass type II membrane protein</topology>
    </subcellularLocation>
</comment>
<comment type="similarity">
    <text evidence="2 10">Belongs to the glycosyltransferase 31 family.</text>
</comment>
<evidence type="ECO:0000256" key="9">
    <source>
        <dbReference type="ARBA" id="ARBA00023136"/>
    </source>
</evidence>
<dbReference type="GO" id="GO:0016758">
    <property type="term" value="F:hexosyltransferase activity"/>
    <property type="evidence" value="ECO:0007669"/>
    <property type="project" value="InterPro"/>
</dbReference>
<dbReference type="Pfam" id="PF01762">
    <property type="entry name" value="Galactosyl_T"/>
    <property type="match status" value="1"/>
</dbReference>